<dbReference type="Pfam" id="PF02586">
    <property type="entry name" value="SRAP"/>
    <property type="match status" value="1"/>
</dbReference>
<comment type="caution">
    <text evidence="9">The sequence shown here is derived from an EMBL/GenBank/DDBJ whole genome shotgun (WGS) entry which is preliminary data.</text>
</comment>
<evidence type="ECO:0000256" key="3">
    <source>
        <dbReference type="ARBA" id="ARBA00022763"/>
    </source>
</evidence>
<keyword evidence="2 8" id="KW-0645">Protease</keyword>
<dbReference type="InterPro" id="IPR003738">
    <property type="entry name" value="SRAP"/>
</dbReference>
<evidence type="ECO:0000256" key="7">
    <source>
        <dbReference type="ARBA" id="ARBA00023239"/>
    </source>
</evidence>
<dbReference type="SUPFAM" id="SSF143081">
    <property type="entry name" value="BB1717-like"/>
    <property type="match status" value="1"/>
</dbReference>
<evidence type="ECO:0000256" key="6">
    <source>
        <dbReference type="ARBA" id="ARBA00023125"/>
    </source>
</evidence>
<dbReference type="EC" id="3.4.-.-" evidence="8"/>
<gene>
    <name evidence="9" type="ORF">JFY56_13795</name>
</gene>
<organism evidence="9 10">
    <name type="scientific">Pseudomonas schmalbachii</name>
    <dbReference type="NCBI Taxonomy" id="2816993"/>
    <lineage>
        <taxon>Bacteria</taxon>
        <taxon>Pseudomonadati</taxon>
        <taxon>Pseudomonadota</taxon>
        <taxon>Gammaproteobacteria</taxon>
        <taxon>Pseudomonadales</taxon>
        <taxon>Pseudomonadaceae</taxon>
        <taxon>Pseudomonas</taxon>
    </lineage>
</organism>
<protein>
    <recommendedName>
        <fullName evidence="8">Abasic site processing protein</fullName>
        <ecNumber evidence="8">3.4.-.-</ecNumber>
    </recommendedName>
</protein>
<evidence type="ECO:0000313" key="10">
    <source>
        <dbReference type="Proteomes" id="UP000669060"/>
    </source>
</evidence>
<keyword evidence="7" id="KW-0456">Lyase</keyword>
<dbReference type="EMBL" id="JAELYA010000005">
    <property type="protein sequence ID" value="MBO3276302.1"/>
    <property type="molecule type" value="Genomic_DNA"/>
</dbReference>
<keyword evidence="5" id="KW-0190">Covalent protein-DNA linkage</keyword>
<evidence type="ECO:0000256" key="8">
    <source>
        <dbReference type="RuleBase" id="RU364100"/>
    </source>
</evidence>
<sequence length="204" mass="23199">MSGRYALFRWTREFAELPGFPDGLQPHWNLAPGAQLPMLRELDGQRRLDMARWGLTPAWLKDLSRTPAHARVETVAEQPMFRDAFVQRRCLLPANGFYEWRGVRKRPYWLATGKGLLYFAAVWEAYPVDGHIWYSVAMLTRPAANMRRPVILDEEGQALWLATDTPQPKLLSLLARPAVQLREAALANFVNDPACDGPECLTPA</sequence>
<accession>A0ABS3TRK5</accession>
<evidence type="ECO:0000256" key="1">
    <source>
        <dbReference type="ARBA" id="ARBA00008136"/>
    </source>
</evidence>
<evidence type="ECO:0000313" key="9">
    <source>
        <dbReference type="EMBL" id="MBO3276302.1"/>
    </source>
</evidence>
<evidence type="ECO:0000256" key="4">
    <source>
        <dbReference type="ARBA" id="ARBA00022801"/>
    </source>
</evidence>
<comment type="similarity">
    <text evidence="1 8">Belongs to the SOS response-associated peptidase family.</text>
</comment>
<dbReference type="PANTHER" id="PTHR13604:SF0">
    <property type="entry name" value="ABASIC SITE PROCESSING PROTEIN HMCES"/>
    <property type="match status" value="1"/>
</dbReference>
<reference evidence="9 10" key="1">
    <citation type="submission" date="2020-12" db="EMBL/GenBank/DDBJ databases">
        <title>Pseudomonas schmalbachii sp. nov. isolated from millipede gut.</title>
        <authorList>
            <person name="Shelomi M."/>
        </authorList>
    </citation>
    <scope>NUCLEOTIDE SEQUENCE [LARGE SCALE GENOMIC DNA]</scope>
    <source>
        <strain evidence="9 10">Milli4</strain>
    </source>
</reference>
<dbReference type="PANTHER" id="PTHR13604">
    <property type="entry name" value="DC12-RELATED"/>
    <property type="match status" value="1"/>
</dbReference>
<evidence type="ECO:0000256" key="5">
    <source>
        <dbReference type="ARBA" id="ARBA00023124"/>
    </source>
</evidence>
<proteinExistence type="inferred from homology"/>
<keyword evidence="6" id="KW-0238">DNA-binding</keyword>
<dbReference type="RefSeq" id="WP_208314335.1">
    <property type="nucleotide sequence ID" value="NZ_JAELYA010000005.1"/>
</dbReference>
<name>A0ABS3TRK5_9PSED</name>
<keyword evidence="3" id="KW-0227">DNA damage</keyword>
<keyword evidence="10" id="KW-1185">Reference proteome</keyword>
<dbReference type="InterPro" id="IPR036590">
    <property type="entry name" value="SRAP-like"/>
</dbReference>
<evidence type="ECO:0000256" key="2">
    <source>
        <dbReference type="ARBA" id="ARBA00022670"/>
    </source>
</evidence>
<dbReference type="Proteomes" id="UP000669060">
    <property type="component" value="Unassembled WGS sequence"/>
</dbReference>
<dbReference type="Gene3D" id="3.90.1680.10">
    <property type="entry name" value="SOS response associated peptidase-like"/>
    <property type="match status" value="1"/>
</dbReference>
<keyword evidence="4 8" id="KW-0378">Hydrolase</keyword>